<dbReference type="AlphaFoldDB" id="A0A6P1M6E1"/>
<reference evidence="2 3" key="1">
    <citation type="submission" date="2020-01" db="EMBL/GenBank/DDBJ databases">
        <title>Ponticoccus aerotolerans gen. nov., sp. nov., an anaerobic bacterium and proposal of Ponticoccusceae fam. nov., Ponticoccusles ord. nov. and Ponticoccuse classis nov. in the phylum Kiritimatiellaeota.</title>
        <authorList>
            <person name="Zhou L.Y."/>
            <person name="Du Z.J."/>
        </authorList>
    </citation>
    <scope>NUCLEOTIDE SEQUENCE [LARGE SCALE GENOMIC DNA]</scope>
    <source>
        <strain evidence="2 3">S-5007</strain>
    </source>
</reference>
<evidence type="ECO:0000256" key="1">
    <source>
        <dbReference type="SAM" id="Phobius"/>
    </source>
</evidence>
<dbReference type="KEGG" id="taer:GT409_13270"/>
<dbReference type="EMBL" id="CP047593">
    <property type="protein sequence ID" value="QHI70369.1"/>
    <property type="molecule type" value="Genomic_DNA"/>
</dbReference>
<keyword evidence="1" id="KW-0472">Membrane</keyword>
<proteinExistence type="predicted"/>
<sequence>MTDENKMKAGVALALGVLAEAEADIVYFQPNLDASGEGLFGTSIKIDPFNQTAGLSPDDGSLMVNYWCWGIYLQGYDQTDESGNVGEFLSAVVSPNDTVSAADDFTDYFWTSQREATPVEYYWGFRVSNTNSPTVYNYGYVHLSAYYQDNMCYLTLHDAAYESEAGTPITVGAVPEPATGSLIIMSILLIGVFRKIKFRIYGNR</sequence>
<accession>A0A6P1M6E1</accession>
<dbReference type="RefSeq" id="WP_160629546.1">
    <property type="nucleotide sequence ID" value="NZ_CP047593.1"/>
</dbReference>
<gene>
    <name evidence="2" type="ORF">GT409_13270</name>
</gene>
<name>A0A6P1M6E1_9BACT</name>
<evidence type="ECO:0000313" key="2">
    <source>
        <dbReference type="EMBL" id="QHI70369.1"/>
    </source>
</evidence>
<keyword evidence="1" id="KW-0812">Transmembrane</keyword>
<evidence type="ECO:0000313" key="3">
    <source>
        <dbReference type="Proteomes" id="UP000464954"/>
    </source>
</evidence>
<protein>
    <recommendedName>
        <fullName evidence="4">PEP-CTERM sorting domain-containing protein</fullName>
    </recommendedName>
</protein>
<dbReference type="Proteomes" id="UP000464954">
    <property type="component" value="Chromosome"/>
</dbReference>
<organism evidence="2 3">
    <name type="scientific">Tichowtungia aerotolerans</name>
    <dbReference type="NCBI Taxonomy" id="2697043"/>
    <lineage>
        <taxon>Bacteria</taxon>
        <taxon>Pseudomonadati</taxon>
        <taxon>Kiritimatiellota</taxon>
        <taxon>Tichowtungiia</taxon>
        <taxon>Tichowtungiales</taxon>
        <taxon>Tichowtungiaceae</taxon>
        <taxon>Tichowtungia</taxon>
    </lineage>
</organism>
<feature type="transmembrane region" description="Helical" evidence="1">
    <location>
        <begin position="178"/>
        <end position="196"/>
    </location>
</feature>
<keyword evidence="3" id="KW-1185">Reference proteome</keyword>
<keyword evidence="1" id="KW-1133">Transmembrane helix</keyword>
<evidence type="ECO:0008006" key="4">
    <source>
        <dbReference type="Google" id="ProtNLM"/>
    </source>
</evidence>